<evidence type="ECO:0000313" key="2">
    <source>
        <dbReference type="Proteomes" id="UP001062846"/>
    </source>
</evidence>
<reference evidence="1" key="1">
    <citation type="submission" date="2022-02" db="EMBL/GenBank/DDBJ databases">
        <title>Plant Genome Project.</title>
        <authorList>
            <person name="Zhang R.-G."/>
        </authorList>
    </citation>
    <scope>NUCLEOTIDE SEQUENCE</scope>
    <source>
        <strain evidence="1">AT1</strain>
    </source>
</reference>
<sequence length="213" mass="24789">MMRRHARFEPAQRVVPINRPKISMPPIVWETINLLEKAEEFQMQPLVNPYEECDYSQWIEEEEDLDFTCADPYRTGESDFEEMEGEYDDPLDGISLASLFNQMEITNFLRNYTINKEDEEVIKAQTDISIWGLLMSQRGSHRASFEDEFNSKALFGKAEGGKEYKIAKDKAKEGNPKMLQELRSHNMAKNIKTLLFQTRTCFGPRFGHFVSAK</sequence>
<gene>
    <name evidence="1" type="ORF">RHMOL_Rhmol01G0235100</name>
</gene>
<accession>A0ACC0Q6M8</accession>
<comment type="caution">
    <text evidence="1">The sequence shown here is derived from an EMBL/GenBank/DDBJ whole genome shotgun (WGS) entry which is preliminary data.</text>
</comment>
<name>A0ACC0Q6M8_RHOML</name>
<protein>
    <submittedName>
        <fullName evidence="1">Uncharacterized protein</fullName>
    </submittedName>
</protein>
<keyword evidence="2" id="KW-1185">Reference proteome</keyword>
<dbReference type="Proteomes" id="UP001062846">
    <property type="component" value="Chromosome 1"/>
</dbReference>
<evidence type="ECO:0000313" key="1">
    <source>
        <dbReference type="EMBL" id="KAI8572882.1"/>
    </source>
</evidence>
<dbReference type="EMBL" id="CM046388">
    <property type="protein sequence ID" value="KAI8572882.1"/>
    <property type="molecule type" value="Genomic_DNA"/>
</dbReference>
<proteinExistence type="predicted"/>
<organism evidence="1 2">
    <name type="scientific">Rhododendron molle</name>
    <name type="common">Chinese azalea</name>
    <name type="synonym">Azalea mollis</name>
    <dbReference type="NCBI Taxonomy" id="49168"/>
    <lineage>
        <taxon>Eukaryota</taxon>
        <taxon>Viridiplantae</taxon>
        <taxon>Streptophyta</taxon>
        <taxon>Embryophyta</taxon>
        <taxon>Tracheophyta</taxon>
        <taxon>Spermatophyta</taxon>
        <taxon>Magnoliopsida</taxon>
        <taxon>eudicotyledons</taxon>
        <taxon>Gunneridae</taxon>
        <taxon>Pentapetalae</taxon>
        <taxon>asterids</taxon>
        <taxon>Ericales</taxon>
        <taxon>Ericaceae</taxon>
        <taxon>Ericoideae</taxon>
        <taxon>Rhodoreae</taxon>
        <taxon>Rhododendron</taxon>
    </lineage>
</organism>